<comment type="caution">
    <text evidence="1">The sequence shown here is derived from an EMBL/GenBank/DDBJ whole genome shotgun (WGS) entry which is preliminary data.</text>
</comment>
<sequence>MRDTFLLTINWASSLTVLPFIQEEIPASITNKSFALPRLTRRFRPWFQLGQVLFATNSTLSAVLLVRNLLKPETKKAALADGL</sequence>
<evidence type="ECO:0000313" key="1">
    <source>
        <dbReference type="EMBL" id="RDB61095.1"/>
    </source>
</evidence>
<accession>A0A369LSF4</accession>
<gene>
    <name evidence="1" type="ORF">C1881_00805</name>
</gene>
<name>A0A369LSF4_9ACTN</name>
<organism evidence="1 2">
    <name type="scientific">Slackia isoflavoniconvertens</name>
    <dbReference type="NCBI Taxonomy" id="572010"/>
    <lineage>
        <taxon>Bacteria</taxon>
        <taxon>Bacillati</taxon>
        <taxon>Actinomycetota</taxon>
        <taxon>Coriobacteriia</taxon>
        <taxon>Eggerthellales</taxon>
        <taxon>Eggerthellaceae</taxon>
        <taxon>Slackia</taxon>
    </lineage>
</organism>
<protein>
    <submittedName>
        <fullName evidence="1">Uncharacterized protein</fullName>
    </submittedName>
</protein>
<reference evidence="1 2" key="1">
    <citation type="journal article" date="2018" name="Elife">
        <title>Discovery and characterization of a prevalent human gut bacterial enzyme sufficient for the inactivation of a family of plant toxins.</title>
        <authorList>
            <person name="Koppel N."/>
            <person name="Bisanz J.E."/>
            <person name="Pandelia M.E."/>
            <person name="Turnbaugh P.J."/>
            <person name="Balskus E.P."/>
        </authorList>
    </citation>
    <scope>NUCLEOTIDE SEQUENCE [LARGE SCALE GENOMIC DNA]</scope>
    <source>
        <strain evidence="1 2">OB21 GAM31</strain>
    </source>
</reference>
<proteinExistence type="predicted"/>
<dbReference type="AlphaFoldDB" id="A0A369LSF4"/>
<evidence type="ECO:0000313" key="2">
    <source>
        <dbReference type="Proteomes" id="UP000253975"/>
    </source>
</evidence>
<dbReference type="EMBL" id="PPTO01000001">
    <property type="protein sequence ID" value="RDB61095.1"/>
    <property type="molecule type" value="Genomic_DNA"/>
</dbReference>
<dbReference type="Proteomes" id="UP000253975">
    <property type="component" value="Unassembled WGS sequence"/>
</dbReference>